<reference evidence="1" key="1">
    <citation type="journal article" date="2023" name="G3 (Bethesda)">
        <title>A reference genome for the long-term kleptoplast-retaining sea slug Elysia crispata morphotype clarki.</title>
        <authorList>
            <person name="Eastman K.E."/>
            <person name="Pendleton A.L."/>
            <person name="Shaikh M.A."/>
            <person name="Suttiyut T."/>
            <person name="Ogas R."/>
            <person name="Tomko P."/>
            <person name="Gavelis G."/>
            <person name="Widhalm J.R."/>
            <person name="Wisecaver J.H."/>
        </authorList>
    </citation>
    <scope>NUCLEOTIDE SEQUENCE</scope>
    <source>
        <strain evidence="1">ECLA1</strain>
    </source>
</reference>
<dbReference type="EMBL" id="JAWDGP010002576">
    <property type="protein sequence ID" value="KAK3781868.1"/>
    <property type="molecule type" value="Genomic_DNA"/>
</dbReference>
<proteinExistence type="predicted"/>
<comment type="caution">
    <text evidence="1">The sequence shown here is derived from an EMBL/GenBank/DDBJ whole genome shotgun (WGS) entry which is preliminary data.</text>
</comment>
<sequence>MWLQRLSSCYVTRSQIWNSLKACGSNGYLRVMSVEVRYAILLKHVAPTVIFPHKQQFCWLITHPVAEPLPGFCRPTMMYNAREQTERLGKA</sequence>
<dbReference type="AlphaFoldDB" id="A0AAE1A5V9"/>
<accession>A0AAE1A5V9</accession>
<keyword evidence="2" id="KW-1185">Reference proteome</keyword>
<gene>
    <name evidence="1" type="ORF">RRG08_020560</name>
</gene>
<organism evidence="1 2">
    <name type="scientific">Elysia crispata</name>
    <name type="common">lettuce slug</name>
    <dbReference type="NCBI Taxonomy" id="231223"/>
    <lineage>
        <taxon>Eukaryota</taxon>
        <taxon>Metazoa</taxon>
        <taxon>Spiralia</taxon>
        <taxon>Lophotrochozoa</taxon>
        <taxon>Mollusca</taxon>
        <taxon>Gastropoda</taxon>
        <taxon>Heterobranchia</taxon>
        <taxon>Euthyneura</taxon>
        <taxon>Panpulmonata</taxon>
        <taxon>Sacoglossa</taxon>
        <taxon>Placobranchoidea</taxon>
        <taxon>Plakobranchidae</taxon>
        <taxon>Elysia</taxon>
    </lineage>
</organism>
<evidence type="ECO:0000313" key="2">
    <source>
        <dbReference type="Proteomes" id="UP001283361"/>
    </source>
</evidence>
<name>A0AAE1A5V9_9GAST</name>
<dbReference type="Proteomes" id="UP001283361">
    <property type="component" value="Unassembled WGS sequence"/>
</dbReference>
<protein>
    <submittedName>
        <fullName evidence="1">Uncharacterized protein</fullName>
    </submittedName>
</protein>
<evidence type="ECO:0000313" key="1">
    <source>
        <dbReference type="EMBL" id="KAK3781868.1"/>
    </source>
</evidence>